<dbReference type="InParanoid" id="T0S619"/>
<dbReference type="GeneID" id="19945323"/>
<accession>T0S619</accession>
<dbReference type="GO" id="GO:0005524">
    <property type="term" value="F:ATP binding"/>
    <property type="evidence" value="ECO:0007669"/>
    <property type="project" value="InterPro"/>
</dbReference>
<evidence type="ECO:0000313" key="4">
    <source>
        <dbReference type="EMBL" id="EQC38167.1"/>
    </source>
</evidence>
<reference evidence="4 5" key="1">
    <citation type="submission" date="2012-04" db="EMBL/GenBank/DDBJ databases">
        <title>The Genome Sequence of Saprolegnia declina VS20.</title>
        <authorList>
            <consortium name="The Broad Institute Genome Sequencing Platform"/>
            <person name="Russ C."/>
            <person name="Nusbaum C."/>
            <person name="Tyler B."/>
            <person name="van West P."/>
            <person name="Dieguez-Uribeondo J."/>
            <person name="de Bruijn I."/>
            <person name="Tripathy S."/>
            <person name="Jiang R."/>
            <person name="Young S.K."/>
            <person name="Zeng Q."/>
            <person name="Gargeya S."/>
            <person name="Fitzgerald M."/>
            <person name="Haas B."/>
            <person name="Abouelleil A."/>
            <person name="Alvarado L."/>
            <person name="Arachchi H.M."/>
            <person name="Berlin A."/>
            <person name="Chapman S.B."/>
            <person name="Goldberg J."/>
            <person name="Griggs A."/>
            <person name="Gujja S."/>
            <person name="Hansen M."/>
            <person name="Howarth C."/>
            <person name="Imamovic A."/>
            <person name="Larimer J."/>
            <person name="McCowen C."/>
            <person name="Montmayeur A."/>
            <person name="Murphy C."/>
            <person name="Neiman D."/>
            <person name="Pearson M."/>
            <person name="Priest M."/>
            <person name="Roberts A."/>
            <person name="Saif S."/>
            <person name="Shea T."/>
            <person name="Sisk P."/>
            <person name="Sykes S."/>
            <person name="Wortman J."/>
            <person name="Nusbaum C."/>
            <person name="Birren B."/>
        </authorList>
    </citation>
    <scope>NUCLEOTIDE SEQUENCE [LARGE SCALE GENOMIC DNA]</scope>
    <source>
        <strain evidence="4 5">VS20</strain>
    </source>
</reference>
<keyword evidence="4" id="KW-0418">Kinase</keyword>
<keyword evidence="1" id="KW-0812">Transmembrane</keyword>
<dbReference type="SUPFAM" id="SSF56112">
    <property type="entry name" value="Protein kinase-like (PK-like)"/>
    <property type="match status" value="1"/>
</dbReference>
<dbReference type="EMBL" id="JH767142">
    <property type="protein sequence ID" value="EQC38167.1"/>
    <property type="molecule type" value="Genomic_DNA"/>
</dbReference>
<dbReference type="SUPFAM" id="SSF52047">
    <property type="entry name" value="RNI-like"/>
    <property type="match status" value="1"/>
</dbReference>
<protein>
    <submittedName>
        <fullName evidence="4">TKL protein kinase</fullName>
    </submittedName>
</protein>
<dbReference type="AlphaFoldDB" id="T0S619"/>
<dbReference type="PANTHER" id="PTHR44329:SF214">
    <property type="entry name" value="PROTEIN KINASE DOMAIN-CONTAINING PROTEIN"/>
    <property type="match status" value="1"/>
</dbReference>
<dbReference type="PROSITE" id="PS50011">
    <property type="entry name" value="PROTEIN_KINASE_DOM"/>
    <property type="match status" value="1"/>
</dbReference>
<feature type="chain" id="PRO_5004571449" evidence="2">
    <location>
        <begin position="20"/>
        <end position="680"/>
    </location>
</feature>
<name>T0S619_SAPDV</name>
<sequence length="680" mass="74428">MRRAKVLLTAATAVHAATACPYANYPSGPILVADGNCSQPRAVCVTDNTCNRRNATSIPGYIFSNITSLGNFSDYVDDSVVVKDVPSITIANMVLPPTVAGLIFDNVTKIDLENTALTQWDSIETMAFIDCPIIFPNVGLVWPPNIDFLSAWLENNKMNNIPQNLPLTISQLTVSGNNLLDINYLPSYIPIVDLPNNKIKSIVNVDLRAVRLLNLANNTGLTTIANVRFGNLTSFQLTNCSGLNNITLDAESYAVLNKLQPPDPNLAKDVRVPPTYYINHPIETNAAACTGLGGSIQKLWANTSKVAVTVCVTGASVAATNVSTTDTSNNSTGLIVGLVVGVGVLLALVAVFVVRRRRRQAIDDYVRYHVPGTDGTEGLSNSFSGRGVLAYPDADVHLDVKPLLDYRLELSTLHVTSNKPLASGTFGEVWLGKYGAEQVAIKRMKNQEPRSVQKFIDEIVLMSQMQSDYIVKFVGASWTRPIEIECVVEFMNLGDLRSYLVNQSPAQFSWDQKYQCILSIVRGLVYLHTHKPPIIHRDLKSRNVLLDSVKGTKLTDFGESRAAEANDTMTNGIGTHLWMAPEVISGTHYGAPADMYSFGVILSEFATHQVPYADLRHPDTGHPVNQLYVMNHVREGTLHPTFDGEDVPTWVQDIGLQCLSLNEDDRPTALQVSAMLSRCK</sequence>
<evidence type="ECO:0000313" key="5">
    <source>
        <dbReference type="Proteomes" id="UP000030762"/>
    </source>
</evidence>
<dbReference type="InterPro" id="IPR011009">
    <property type="entry name" value="Kinase-like_dom_sf"/>
</dbReference>
<gene>
    <name evidence="4" type="ORF">SDRG_04596</name>
</gene>
<feature type="transmembrane region" description="Helical" evidence="1">
    <location>
        <begin position="333"/>
        <end position="354"/>
    </location>
</feature>
<dbReference type="InterPro" id="IPR032675">
    <property type="entry name" value="LRR_dom_sf"/>
</dbReference>
<dbReference type="eggNOG" id="ENOG502QT06">
    <property type="taxonomic scope" value="Eukaryota"/>
</dbReference>
<dbReference type="Gene3D" id="3.80.10.10">
    <property type="entry name" value="Ribonuclease Inhibitor"/>
    <property type="match status" value="1"/>
</dbReference>
<dbReference type="STRING" id="1156394.T0S619"/>
<dbReference type="Gene3D" id="3.30.200.20">
    <property type="entry name" value="Phosphorylase Kinase, domain 1"/>
    <property type="match status" value="1"/>
</dbReference>
<dbReference type="InterPro" id="IPR000719">
    <property type="entry name" value="Prot_kinase_dom"/>
</dbReference>
<dbReference type="Pfam" id="PF00069">
    <property type="entry name" value="Pkinase"/>
    <property type="match status" value="1"/>
</dbReference>
<dbReference type="Proteomes" id="UP000030762">
    <property type="component" value="Unassembled WGS sequence"/>
</dbReference>
<feature type="domain" description="Protein kinase" evidence="3">
    <location>
        <begin position="415"/>
        <end position="676"/>
    </location>
</feature>
<keyword evidence="1" id="KW-0472">Membrane</keyword>
<dbReference type="GO" id="GO:0004674">
    <property type="term" value="F:protein serine/threonine kinase activity"/>
    <property type="evidence" value="ECO:0007669"/>
    <property type="project" value="TreeGrafter"/>
</dbReference>
<proteinExistence type="predicted"/>
<dbReference type="Gene3D" id="1.10.510.10">
    <property type="entry name" value="Transferase(Phosphotransferase) domain 1"/>
    <property type="match status" value="1"/>
</dbReference>
<dbReference type="VEuPathDB" id="FungiDB:SDRG_04596"/>
<keyword evidence="1" id="KW-1133">Transmembrane helix</keyword>
<evidence type="ECO:0000259" key="3">
    <source>
        <dbReference type="PROSITE" id="PS50011"/>
    </source>
</evidence>
<dbReference type="PANTHER" id="PTHR44329">
    <property type="entry name" value="SERINE/THREONINE-PROTEIN KINASE TNNI3K-RELATED"/>
    <property type="match status" value="1"/>
</dbReference>
<evidence type="ECO:0000256" key="1">
    <source>
        <dbReference type="SAM" id="Phobius"/>
    </source>
</evidence>
<organism evidence="4 5">
    <name type="scientific">Saprolegnia diclina (strain VS20)</name>
    <dbReference type="NCBI Taxonomy" id="1156394"/>
    <lineage>
        <taxon>Eukaryota</taxon>
        <taxon>Sar</taxon>
        <taxon>Stramenopiles</taxon>
        <taxon>Oomycota</taxon>
        <taxon>Saprolegniomycetes</taxon>
        <taxon>Saprolegniales</taxon>
        <taxon>Saprolegniaceae</taxon>
        <taxon>Saprolegnia</taxon>
    </lineage>
</organism>
<dbReference type="InterPro" id="IPR051681">
    <property type="entry name" value="Ser/Thr_Kinases-Pseudokinases"/>
</dbReference>
<dbReference type="PROSITE" id="PS51257">
    <property type="entry name" value="PROKAR_LIPOPROTEIN"/>
    <property type="match status" value="1"/>
</dbReference>
<keyword evidence="2" id="KW-0732">Signal</keyword>
<dbReference type="RefSeq" id="XP_008608494.1">
    <property type="nucleotide sequence ID" value="XM_008610272.1"/>
</dbReference>
<dbReference type="SMART" id="SM00220">
    <property type="entry name" value="S_TKc"/>
    <property type="match status" value="1"/>
</dbReference>
<keyword evidence="5" id="KW-1185">Reference proteome</keyword>
<dbReference type="OrthoDB" id="4062651at2759"/>
<evidence type="ECO:0000256" key="2">
    <source>
        <dbReference type="SAM" id="SignalP"/>
    </source>
</evidence>
<dbReference type="PROSITE" id="PS00108">
    <property type="entry name" value="PROTEIN_KINASE_ST"/>
    <property type="match status" value="1"/>
</dbReference>
<keyword evidence="4" id="KW-0808">Transferase</keyword>
<dbReference type="InterPro" id="IPR008271">
    <property type="entry name" value="Ser/Thr_kinase_AS"/>
</dbReference>
<feature type="signal peptide" evidence="2">
    <location>
        <begin position="1"/>
        <end position="19"/>
    </location>
</feature>